<dbReference type="InterPro" id="IPR000210">
    <property type="entry name" value="BTB/POZ_dom"/>
</dbReference>
<organism evidence="4">
    <name type="scientific">Stegastes partitus</name>
    <name type="common">bicolor damselfish</name>
    <dbReference type="NCBI Taxonomy" id="144197"/>
    <lineage>
        <taxon>Eukaryota</taxon>
        <taxon>Metazoa</taxon>
        <taxon>Chordata</taxon>
        <taxon>Craniata</taxon>
        <taxon>Vertebrata</taxon>
        <taxon>Euteleostomi</taxon>
        <taxon>Actinopterygii</taxon>
        <taxon>Neopterygii</taxon>
        <taxon>Teleostei</taxon>
        <taxon>Neoteleostei</taxon>
        <taxon>Acanthomorphata</taxon>
        <taxon>Ovalentaria</taxon>
        <taxon>Pomacentridae</taxon>
        <taxon>Stegastes</taxon>
    </lineage>
</organism>
<dbReference type="InterPro" id="IPR006652">
    <property type="entry name" value="Kelch_1"/>
</dbReference>
<dbReference type="Gene3D" id="2.120.10.80">
    <property type="entry name" value="Kelch-type beta propeller"/>
    <property type="match status" value="2"/>
</dbReference>
<evidence type="ECO:0000313" key="4">
    <source>
        <dbReference type="Ensembl" id="ENSSPAP00000001895.1"/>
    </source>
</evidence>
<dbReference type="SMART" id="SM00612">
    <property type="entry name" value="Kelch"/>
    <property type="match status" value="6"/>
</dbReference>
<dbReference type="InterPro" id="IPR015915">
    <property type="entry name" value="Kelch-typ_b-propeller"/>
</dbReference>
<dbReference type="Gene3D" id="3.30.710.10">
    <property type="entry name" value="Potassium Channel Kv1.1, Chain A"/>
    <property type="match status" value="1"/>
</dbReference>
<sequence length="599" mass="66744">PQCSATNHLCRFMSKHMNKDSEMSDISSVYNELRARRQLCDAVIRVNRAEFHLHKVVLCCCSSYFRSLFTHWSPPHDRLYDIDLVSPDIMQLIVDFAYTGSVSVAEDRIRELFVVASYFGILDLIQVCQHRLEEQLTPRSCLSTWRLSDLHYNPELRGKALAFTLRHFEEVVASSEEFPLLSVEELVRILEDDRLNVKQEETTFEAVMSWINSEPERRRGFTPLLVSKLRLAQMSPNFIRDVVAETEAVKNSEACQPILRNALELILGLRAPRFFESSSCSPLARPRLPPAILLAAGGCTGNIPIAGIEAYDIRADRWLSVDPDEGTPRASHGAAVLSGSLYCVGGRQDVEPLNTVDRFDLRALTWQQVAPMHSRRSFFGVTVLDGFIYALGGCDGYQQLRTAERYQPSTNQWTLIAAMQKERSHAGCTALRGKLYICGGFDGIELLSSAERYDPESNQWTLIPNMDSRRAGNGVVAYADRVFAVGGFDGIDTLSTAEAFDPDADAWRAVTSMSKPRSNFGVSVLDGRLFVVGGLDSAGDVAYVESYDAETGTWSHVADMQIRCSSMSCCVADGLDNMADYAGPRDVPRFSSEDDEMKG</sequence>
<dbReference type="Pfam" id="PF01344">
    <property type="entry name" value="Kelch_1"/>
    <property type="match status" value="1"/>
</dbReference>
<evidence type="ECO:0000259" key="3">
    <source>
        <dbReference type="PROSITE" id="PS50097"/>
    </source>
</evidence>
<feature type="domain" description="BTB" evidence="3">
    <location>
        <begin position="40"/>
        <end position="106"/>
    </location>
</feature>
<dbReference type="PRINTS" id="PR00501">
    <property type="entry name" value="KELCHREPEAT"/>
</dbReference>
<keyword evidence="1" id="KW-0880">Kelch repeat</keyword>
<name>A0A3B4YZX7_9TELE</name>
<dbReference type="STRING" id="144197.ENSSPAP00000001895"/>
<keyword evidence="2" id="KW-0677">Repeat</keyword>
<dbReference type="InterPro" id="IPR017096">
    <property type="entry name" value="BTB-kelch_protein"/>
</dbReference>
<dbReference type="Pfam" id="PF24681">
    <property type="entry name" value="Kelch_KLHDC2_KLHL20_DRC7"/>
    <property type="match status" value="1"/>
</dbReference>
<dbReference type="AlphaFoldDB" id="A0A3B4YZX7"/>
<dbReference type="PANTHER" id="PTHR24412:SF172">
    <property type="entry name" value="KELCH-LIKE PROTEIN 10"/>
    <property type="match status" value="1"/>
</dbReference>
<dbReference type="Gene3D" id="1.25.40.420">
    <property type="match status" value="1"/>
</dbReference>
<dbReference type="PROSITE" id="PS50097">
    <property type="entry name" value="BTB"/>
    <property type="match status" value="1"/>
</dbReference>
<dbReference type="InterPro" id="IPR011705">
    <property type="entry name" value="BACK"/>
</dbReference>
<dbReference type="PIRSF" id="PIRSF037037">
    <property type="entry name" value="Kelch-like_protein_gigaxonin"/>
    <property type="match status" value="1"/>
</dbReference>
<dbReference type="SUPFAM" id="SSF54695">
    <property type="entry name" value="POZ domain"/>
    <property type="match status" value="1"/>
</dbReference>
<evidence type="ECO:0000256" key="2">
    <source>
        <dbReference type="ARBA" id="ARBA00022737"/>
    </source>
</evidence>
<dbReference type="FunFam" id="1.25.40.420:FF:000001">
    <property type="entry name" value="Kelch-like family member 12"/>
    <property type="match status" value="1"/>
</dbReference>
<accession>A0A3B4YZX7</accession>
<evidence type="ECO:0000256" key="1">
    <source>
        <dbReference type="ARBA" id="ARBA00022441"/>
    </source>
</evidence>
<gene>
    <name evidence="4" type="primary">KLHL10</name>
</gene>
<protein>
    <submittedName>
        <fullName evidence="4">Kelch-like protein 10</fullName>
    </submittedName>
</protein>
<dbReference type="SUPFAM" id="SSF117281">
    <property type="entry name" value="Kelch motif"/>
    <property type="match status" value="1"/>
</dbReference>
<dbReference type="PANTHER" id="PTHR24412">
    <property type="entry name" value="KELCH PROTEIN"/>
    <property type="match status" value="1"/>
</dbReference>
<dbReference type="SMART" id="SM00875">
    <property type="entry name" value="BACK"/>
    <property type="match status" value="1"/>
</dbReference>
<dbReference type="GeneTree" id="ENSGT00940000154664"/>
<dbReference type="Pfam" id="PF00651">
    <property type="entry name" value="BTB"/>
    <property type="match status" value="1"/>
</dbReference>
<reference evidence="4" key="1">
    <citation type="submission" date="2023-09" db="UniProtKB">
        <authorList>
            <consortium name="Ensembl"/>
        </authorList>
    </citation>
    <scope>IDENTIFICATION</scope>
</reference>
<dbReference type="Pfam" id="PF07707">
    <property type="entry name" value="BACK"/>
    <property type="match status" value="1"/>
</dbReference>
<dbReference type="Ensembl" id="ENSSPAT00000001927.1">
    <property type="protein sequence ID" value="ENSSPAP00000001895.1"/>
    <property type="gene ID" value="ENSSPAG00000001434.1"/>
</dbReference>
<dbReference type="SMART" id="SM00225">
    <property type="entry name" value="BTB"/>
    <property type="match status" value="1"/>
</dbReference>
<dbReference type="InterPro" id="IPR011333">
    <property type="entry name" value="SKP1/BTB/POZ_sf"/>
</dbReference>
<proteinExistence type="predicted"/>